<dbReference type="GO" id="GO:0004553">
    <property type="term" value="F:hydrolase activity, hydrolyzing O-glycosyl compounds"/>
    <property type="evidence" value="ECO:0007669"/>
    <property type="project" value="InterPro"/>
</dbReference>
<dbReference type="PANTHER" id="PTHR38121:SF5">
    <property type="entry name" value="GH16 DOMAIN-CONTAINING PROTEIN"/>
    <property type="match status" value="1"/>
</dbReference>
<gene>
    <name evidence="3" type="ORF">B0T17DRAFT_591358</name>
</gene>
<dbReference type="Proteomes" id="UP001174934">
    <property type="component" value="Unassembled WGS sequence"/>
</dbReference>
<dbReference type="InterPro" id="IPR000757">
    <property type="entry name" value="Beta-glucanase-like"/>
</dbReference>
<protein>
    <submittedName>
        <fullName evidence="3">Glycoside hydrolase, family 16</fullName>
    </submittedName>
</protein>
<organism evidence="3 4">
    <name type="scientific">Bombardia bombarda</name>
    <dbReference type="NCBI Taxonomy" id="252184"/>
    <lineage>
        <taxon>Eukaryota</taxon>
        <taxon>Fungi</taxon>
        <taxon>Dikarya</taxon>
        <taxon>Ascomycota</taxon>
        <taxon>Pezizomycotina</taxon>
        <taxon>Sordariomycetes</taxon>
        <taxon>Sordariomycetidae</taxon>
        <taxon>Sordariales</taxon>
        <taxon>Lasiosphaeriaceae</taxon>
        <taxon>Bombardia</taxon>
    </lineage>
</organism>
<dbReference type="Pfam" id="PF00722">
    <property type="entry name" value="Glyco_hydro_16"/>
    <property type="match status" value="1"/>
</dbReference>
<dbReference type="PROSITE" id="PS51762">
    <property type="entry name" value="GH16_2"/>
    <property type="match status" value="1"/>
</dbReference>
<reference evidence="3" key="1">
    <citation type="submission" date="2023-06" db="EMBL/GenBank/DDBJ databases">
        <title>Genome-scale phylogeny and comparative genomics of the fungal order Sordariales.</title>
        <authorList>
            <consortium name="Lawrence Berkeley National Laboratory"/>
            <person name="Hensen N."/>
            <person name="Bonometti L."/>
            <person name="Westerberg I."/>
            <person name="Brannstrom I.O."/>
            <person name="Guillou S."/>
            <person name="Cros-Aarteil S."/>
            <person name="Calhoun S."/>
            <person name="Haridas S."/>
            <person name="Kuo A."/>
            <person name="Mondo S."/>
            <person name="Pangilinan J."/>
            <person name="Riley R."/>
            <person name="LaButti K."/>
            <person name="Andreopoulos B."/>
            <person name="Lipzen A."/>
            <person name="Chen C."/>
            <person name="Yanf M."/>
            <person name="Daum C."/>
            <person name="Ng V."/>
            <person name="Clum A."/>
            <person name="Steindorff A."/>
            <person name="Ohm R."/>
            <person name="Martin F."/>
            <person name="Silar P."/>
            <person name="Natvig D."/>
            <person name="Lalanne C."/>
            <person name="Gautier V."/>
            <person name="Ament-velasquez S.L."/>
            <person name="Kruys A."/>
            <person name="Hutchinson M.I."/>
            <person name="Powell A.J."/>
            <person name="Barry K."/>
            <person name="Miller A.N."/>
            <person name="Grigoriev I.V."/>
            <person name="Debuchy R."/>
            <person name="Gladieux P."/>
            <person name="Thoren M.H."/>
            <person name="Johannesson H."/>
        </authorList>
    </citation>
    <scope>NUCLEOTIDE SEQUENCE</scope>
    <source>
        <strain evidence="3">SMH3391-2</strain>
    </source>
</reference>
<dbReference type="PANTHER" id="PTHR38121">
    <property type="entry name" value="GH16 DOMAIN-CONTAINING PROTEIN"/>
    <property type="match status" value="1"/>
</dbReference>
<accession>A0AA39WTS8</accession>
<dbReference type="Gene3D" id="2.60.120.200">
    <property type="match status" value="1"/>
</dbReference>
<dbReference type="GO" id="GO:0005975">
    <property type="term" value="P:carbohydrate metabolic process"/>
    <property type="evidence" value="ECO:0007669"/>
    <property type="project" value="InterPro"/>
</dbReference>
<evidence type="ECO:0000259" key="2">
    <source>
        <dbReference type="PROSITE" id="PS51762"/>
    </source>
</evidence>
<sequence length="395" mass="43825">MVWPGIGTVTAAAAAVAAETKNSNNHRPVRLAFFVNIFYYWSLLFLILFPAVVLADCECGYSLDVDTHQYVFTDLVESNFARLRDISRDTDWARQAFNLTKDKARGDYGEMFAVDNIAANPSSDGGEGVTAGLQLVVRNQLVDGMVPVAEIDTERLDLYWGTFRASIKVTDVPGTCAAFFWYFNDTQEIDMEFLSKDFNPSNKSYPVNLVLQSRESAAAGYNAQSTGNFIKAYLPFDPTTAFHEYRIDYFPGQVFFYADGLLLGTMKGAAVPTSPGHLILQHWSNGNVLWSGGPPAEDAVLTIGYVKAYFNSSSTQRVQDWANRCKEAAGQNAICVIPTLDGTNPSPGDWFFSDHDNMTNNQTVYRESGGARLRGVWWLMAVVLVVACGWTMELW</sequence>
<keyword evidence="1" id="KW-1133">Transmembrane helix</keyword>
<name>A0AA39WTS8_9PEZI</name>
<comment type="caution">
    <text evidence="3">The sequence shown here is derived from an EMBL/GenBank/DDBJ whole genome shotgun (WGS) entry which is preliminary data.</text>
</comment>
<evidence type="ECO:0000313" key="3">
    <source>
        <dbReference type="EMBL" id="KAK0621479.1"/>
    </source>
</evidence>
<dbReference type="EMBL" id="JAULSR010000004">
    <property type="protein sequence ID" value="KAK0621479.1"/>
    <property type="molecule type" value="Genomic_DNA"/>
</dbReference>
<dbReference type="CDD" id="cd00413">
    <property type="entry name" value="Glyco_hydrolase_16"/>
    <property type="match status" value="1"/>
</dbReference>
<feature type="transmembrane region" description="Helical" evidence="1">
    <location>
        <begin position="375"/>
        <end position="392"/>
    </location>
</feature>
<dbReference type="InterPro" id="IPR013320">
    <property type="entry name" value="ConA-like_dom_sf"/>
</dbReference>
<evidence type="ECO:0000313" key="4">
    <source>
        <dbReference type="Proteomes" id="UP001174934"/>
    </source>
</evidence>
<keyword evidence="4" id="KW-1185">Reference proteome</keyword>
<feature type="transmembrane region" description="Helical" evidence="1">
    <location>
        <begin position="33"/>
        <end position="55"/>
    </location>
</feature>
<proteinExistence type="predicted"/>
<feature type="domain" description="GH16" evidence="2">
    <location>
        <begin position="39"/>
        <end position="314"/>
    </location>
</feature>
<dbReference type="AlphaFoldDB" id="A0AA39WTS8"/>
<dbReference type="SUPFAM" id="SSF49899">
    <property type="entry name" value="Concanavalin A-like lectins/glucanases"/>
    <property type="match status" value="1"/>
</dbReference>
<evidence type="ECO:0000256" key="1">
    <source>
        <dbReference type="SAM" id="Phobius"/>
    </source>
</evidence>
<keyword evidence="1" id="KW-0472">Membrane</keyword>
<keyword evidence="3" id="KW-0378">Hydrolase</keyword>
<keyword evidence="1" id="KW-0812">Transmembrane</keyword>